<reference evidence="2" key="2">
    <citation type="submission" date="2020-09" db="EMBL/GenBank/DDBJ databases">
        <authorList>
            <person name="Sun Q."/>
            <person name="Ohkuma M."/>
        </authorList>
    </citation>
    <scope>NUCLEOTIDE SEQUENCE</scope>
    <source>
        <strain evidence="2">JCM 4369</strain>
    </source>
</reference>
<evidence type="ECO:0000313" key="2">
    <source>
        <dbReference type="EMBL" id="GGV29931.1"/>
    </source>
</evidence>
<accession>A0A918IKF5</accession>
<dbReference type="Pfam" id="PF13560">
    <property type="entry name" value="HTH_31"/>
    <property type="match status" value="1"/>
</dbReference>
<comment type="caution">
    <text evidence="2">The sequence shown here is derived from an EMBL/GenBank/DDBJ whole genome shotgun (WGS) entry which is preliminary data.</text>
</comment>
<organism evidence="2 3">
    <name type="scientific">Streptomyces filipinensis</name>
    <dbReference type="NCBI Taxonomy" id="66887"/>
    <lineage>
        <taxon>Bacteria</taxon>
        <taxon>Bacillati</taxon>
        <taxon>Actinomycetota</taxon>
        <taxon>Actinomycetes</taxon>
        <taxon>Kitasatosporales</taxon>
        <taxon>Streptomycetaceae</taxon>
        <taxon>Streptomyces</taxon>
    </lineage>
</organism>
<feature type="region of interest" description="Disordered" evidence="1">
    <location>
        <begin position="320"/>
        <end position="377"/>
    </location>
</feature>
<evidence type="ECO:0000256" key="1">
    <source>
        <dbReference type="SAM" id="MobiDB-lite"/>
    </source>
</evidence>
<proteinExistence type="predicted"/>
<dbReference type="Proteomes" id="UP000618795">
    <property type="component" value="Unassembled WGS sequence"/>
</dbReference>
<dbReference type="RefSeq" id="WP_191878624.1">
    <property type="nucleotide sequence ID" value="NZ_BMTD01000038.1"/>
</dbReference>
<sequence length="377" mass="40246">MRAVRTAPVGSPGAALGSMLENLRQQAQLTFADLAERTAALGDPALAVSAATLKRAAGGHTLPKETTVVAYVRGCGATPQQEHNALQLRKRARAKDRGILRQLHAPGVHSIRTRQDFTAALAAVYEDAGAPPLRTVQLRAGTVAQPDGVPSECEVFLLPLGTLCRIVNRKVKLPAWNHCEAFLRGCGITGQRTLQQWKQAWSRASTAPATATAAQELHEEEWNALRRRAALRRLLRMTAAPASGPASPDQGPAVRADDQRWRRLIELLPPTAFEEVVVRGVQTYLTSEAARNGKSTNGLTPWQPDMAVVHDGRYTVFEAKSASGRNDGPQAGGGSVRAPRAPVGGSGPSARVQQGSVPLMPALTAAYRPRRSTTATS</sequence>
<dbReference type="AlphaFoldDB" id="A0A918IKF5"/>
<evidence type="ECO:0000313" key="3">
    <source>
        <dbReference type="Proteomes" id="UP000618795"/>
    </source>
</evidence>
<reference evidence="2" key="1">
    <citation type="journal article" date="2014" name="Int. J. Syst. Evol. Microbiol.">
        <title>Complete genome sequence of Corynebacterium casei LMG S-19264T (=DSM 44701T), isolated from a smear-ripened cheese.</title>
        <authorList>
            <consortium name="US DOE Joint Genome Institute (JGI-PGF)"/>
            <person name="Walter F."/>
            <person name="Albersmeier A."/>
            <person name="Kalinowski J."/>
            <person name="Ruckert C."/>
        </authorList>
    </citation>
    <scope>NUCLEOTIDE SEQUENCE</scope>
    <source>
        <strain evidence="2">JCM 4369</strain>
    </source>
</reference>
<name>A0A918IKF5_9ACTN</name>
<keyword evidence="3" id="KW-1185">Reference proteome</keyword>
<protein>
    <recommendedName>
        <fullName evidence="4">Helix-turn-helix domain-containing protein</fullName>
    </recommendedName>
</protein>
<gene>
    <name evidence="2" type="ORF">GCM10010260_83120</name>
</gene>
<dbReference type="EMBL" id="BMTD01000038">
    <property type="protein sequence ID" value="GGV29931.1"/>
    <property type="molecule type" value="Genomic_DNA"/>
</dbReference>
<evidence type="ECO:0008006" key="4">
    <source>
        <dbReference type="Google" id="ProtNLM"/>
    </source>
</evidence>